<evidence type="ECO:0000256" key="2">
    <source>
        <dbReference type="ARBA" id="ARBA00022692"/>
    </source>
</evidence>
<organism evidence="8 9">
    <name type="scientific">Panaeolus cyanescens</name>
    <dbReference type="NCBI Taxonomy" id="181874"/>
    <lineage>
        <taxon>Eukaryota</taxon>
        <taxon>Fungi</taxon>
        <taxon>Dikarya</taxon>
        <taxon>Basidiomycota</taxon>
        <taxon>Agaricomycotina</taxon>
        <taxon>Agaricomycetes</taxon>
        <taxon>Agaricomycetidae</taxon>
        <taxon>Agaricales</taxon>
        <taxon>Agaricineae</taxon>
        <taxon>Galeropsidaceae</taxon>
        <taxon>Panaeolus</taxon>
    </lineage>
</organism>
<evidence type="ECO:0000256" key="5">
    <source>
        <dbReference type="SAM" id="MobiDB-lite"/>
    </source>
</evidence>
<dbReference type="InterPro" id="IPR010482">
    <property type="entry name" value="TECPR1-like_DysF"/>
</dbReference>
<feature type="compositionally biased region" description="Polar residues" evidence="5">
    <location>
        <begin position="16"/>
        <end position="35"/>
    </location>
</feature>
<dbReference type="InterPro" id="IPR052816">
    <property type="entry name" value="Peroxisomal_Membrane_PEX28-32"/>
</dbReference>
<comment type="subcellular location">
    <subcellularLocation>
        <location evidence="1">Membrane</location>
        <topology evidence="1">Multi-pass membrane protein</topology>
    </subcellularLocation>
</comment>
<evidence type="ECO:0000256" key="6">
    <source>
        <dbReference type="SAM" id="Phobius"/>
    </source>
</evidence>
<evidence type="ECO:0000256" key="3">
    <source>
        <dbReference type="ARBA" id="ARBA00022989"/>
    </source>
</evidence>
<dbReference type="Proteomes" id="UP000284842">
    <property type="component" value="Unassembled WGS sequence"/>
</dbReference>
<dbReference type="PANTHER" id="PTHR28304">
    <property type="entry name" value="PEROXISOMAL MEMBRANE PROTEIN PEX29"/>
    <property type="match status" value="1"/>
</dbReference>
<keyword evidence="4 6" id="KW-0472">Membrane</keyword>
<accession>A0A409YMU0</accession>
<dbReference type="STRING" id="181874.A0A409YMU0"/>
<gene>
    <name evidence="8" type="ORF">CVT24_013194</name>
</gene>
<feature type="region of interest" description="Disordered" evidence="5">
    <location>
        <begin position="214"/>
        <end position="238"/>
    </location>
</feature>
<keyword evidence="3 6" id="KW-1133">Transmembrane helix</keyword>
<keyword evidence="2 6" id="KW-0812">Transmembrane</keyword>
<dbReference type="AlphaFoldDB" id="A0A409YMU0"/>
<dbReference type="EMBL" id="NHTK01000955">
    <property type="protein sequence ID" value="PPR04360.1"/>
    <property type="molecule type" value="Genomic_DNA"/>
</dbReference>
<reference evidence="8 9" key="1">
    <citation type="journal article" date="2018" name="Evol. Lett.">
        <title>Horizontal gene cluster transfer increased hallucinogenic mushroom diversity.</title>
        <authorList>
            <person name="Reynolds H.T."/>
            <person name="Vijayakumar V."/>
            <person name="Gluck-Thaler E."/>
            <person name="Korotkin H.B."/>
            <person name="Matheny P.B."/>
            <person name="Slot J.C."/>
        </authorList>
    </citation>
    <scope>NUCLEOTIDE SEQUENCE [LARGE SCALE GENOMIC DNA]</scope>
    <source>
        <strain evidence="8 9">2629</strain>
    </source>
</reference>
<dbReference type="InParanoid" id="A0A409YMU0"/>
<dbReference type="GO" id="GO:0007031">
    <property type="term" value="P:peroxisome organization"/>
    <property type="evidence" value="ECO:0007669"/>
    <property type="project" value="UniProtKB-ARBA"/>
</dbReference>
<evidence type="ECO:0000256" key="1">
    <source>
        <dbReference type="ARBA" id="ARBA00004141"/>
    </source>
</evidence>
<feature type="domain" description="TECPR1-like DysF" evidence="7">
    <location>
        <begin position="130"/>
        <end position="572"/>
    </location>
</feature>
<feature type="transmembrane region" description="Helical" evidence="6">
    <location>
        <begin position="161"/>
        <end position="180"/>
    </location>
</feature>
<feature type="transmembrane region" description="Helical" evidence="6">
    <location>
        <begin position="298"/>
        <end position="317"/>
    </location>
</feature>
<proteinExistence type="predicted"/>
<keyword evidence="9" id="KW-1185">Reference proteome</keyword>
<dbReference type="PANTHER" id="PTHR28304:SF2">
    <property type="entry name" value="PEROXISOMAL MEMBRANE PROTEIN PEX29"/>
    <property type="match status" value="1"/>
</dbReference>
<evidence type="ECO:0000313" key="8">
    <source>
        <dbReference type="EMBL" id="PPR04360.1"/>
    </source>
</evidence>
<feature type="region of interest" description="Disordered" evidence="5">
    <location>
        <begin position="1"/>
        <end position="69"/>
    </location>
</feature>
<protein>
    <recommendedName>
        <fullName evidence="7">TECPR1-like DysF domain-containing protein</fullName>
    </recommendedName>
</protein>
<dbReference type="Pfam" id="PF06398">
    <property type="entry name" value="Pex24p"/>
    <property type="match status" value="1"/>
</dbReference>
<evidence type="ECO:0000256" key="4">
    <source>
        <dbReference type="ARBA" id="ARBA00023136"/>
    </source>
</evidence>
<feature type="compositionally biased region" description="Low complexity" evidence="5">
    <location>
        <begin position="55"/>
        <end position="65"/>
    </location>
</feature>
<dbReference type="GO" id="GO:0005778">
    <property type="term" value="C:peroxisomal membrane"/>
    <property type="evidence" value="ECO:0007669"/>
    <property type="project" value="TreeGrafter"/>
</dbReference>
<evidence type="ECO:0000313" key="9">
    <source>
        <dbReference type="Proteomes" id="UP000284842"/>
    </source>
</evidence>
<name>A0A409YMU0_9AGAR</name>
<evidence type="ECO:0000259" key="7">
    <source>
        <dbReference type="Pfam" id="PF06398"/>
    </source>
</evidence>
<dbReference type="OrthoDB" id="74314at2759"/>
<sequence length="585" mass="63777">MATLDYIDIPAGATRLRTQSSGSTNDTKQASSTNDIRPAPRITTSLPHPSPPSSPTQTKSPTGSTFGNISSPTVGLLPQLMLQASIPGLMTAPAAGTAGGPAAAAGANVPTNPRGKLDAEPYTLLSTRDPLSLPIMTTNFKRFVSIIGPVFWLQDRVEEIVLWKCGHIWTGIWMGVYGLICFFPRALLLVPHLGLIAIILATYPYPSSPSDSPIYNINGESTSEGSPGSAPPPTHPPEGSIPWQANIQGIQNLMGAVADAHALVEPHLYHLCLRPSHLSTSVKSSNVNSGPAVPTSPYTPHILVFLVVTFFPLLFLVNLPVFPIREVCLIAGWAPFVASHPWSQALSSQALALAQDWWATHQQQVWTYISIIQTRFVRLRAFASRTPPPTPSPVKSAISVLDDFGAPPKTTSRSSPLPLKMRIQRFLDDDKLTDQCWNSEMREVEIWENERYSETSQPPSGVKGWSKRNLKSTERMAWTRGRDGWSGIGGGNASGDGEEGYGEVSSNLTFSLAPGWAFVETEDWRKDLSAEWSGCGSDEDGWVYTNDAWLGSRPAPYGAGGGSVTRRRRWVRRVWFDQERAKRDS</sequence>
<comment type="caution">
    <text evidence="8">The sequence shown here is derived from an EMBL/GenBank/DDBJ whole genome shotgun (WGS) entry which is preliminary data.</text>
</comment>